<feature type="binding site" evidence="9">
    <location>
        <position position="191"/>
    </location>
    <ligand>
        <name>substrate</name>
    </ligand>
</feature>
<sequence length="305" mass="31918">MSTGVIGVNLPISKILAAIQAQSSPSSPSYALSSTPAASEAAARAFMTTGTFPKLCARSFTLKGNTYRMAGMDKGAGMIHPRMAGLDALGGLHATLLGLILTDAPVSPRSLQGALTYAVDRSFNSISIDGDMSTNDTIIALANGAGAGVEEKSTTVKDIDEETDPDAYCVFRDELTEFAIDLVKLVVRDGEDATKFVENAASHTDAHRAASTVSTSALVKTALYGEDANWGRILSSTGSTPLSTPLDPSRPAGADEARASEILGGDEFAIVVDLGGQGVGGKELAKYWTCDFSYEYVRINGDYRT</sequence>
<dbReference type="EC" id="2.3.1.35" evidence="9"/>
<comment type="subunit">
    <text evidence="9">Heterodimer of an alpha and a beta chain.</text>
</comment>
<keyword evidence="7 9" id="KW-0511">Multifunctional enzyme</keyword>
<dbReference type="GO" id="GO:0004358">
    <property type="term" value="F:L-glutamate N-acetyltransferase activity, acting on acetyl-L-ornithine as donor"/>
    <property type="evidence" value="ECO:0007669"/>
    <property type="project" value="UniProtKB-UniRule"/>
</dbReference>
<dbReference type="GO" id="GO:0005759">
    <property type="term" value="C:mitochondrial matrix"/>
    <property type="evidence" value="ECO:0007669"/>
    <property type="project" value="UniProtKB-SubCell"/>
</dbReference>
<dbReference type="PANTHER" id="PTHR23100:SF0">
    <property type="entry name" value="ARGININE BIOSYNTHESIS BIFUNCTIONAL PROTEIN ARGJ, MITOCHONDRIAL"/>
    <property type="match status" value="1"/>
</dbReference>
<keyword evidence="4 9" id="KW-0808">Transferase</keyword>
<comment type="catalytic activity">
    <reaction evidence="9">
        <text>N(2)-acetyl-L-ornithine + L-glutamate = N-acetyl-L-glutamate + L-ornithine</text>
        <dbReference type="Rhea" id="RHEA:15349"/>
        <dbReference type="ChEBI" id="CHEBI:29985"/>
        <dbReference type="ChEBI" id="CHEBI:44337"/>
        <dbReference type="ChEBI" id="CHEBI:46911"/>
        <dbReference type="ChEBI" id="CHEBI:57805"/>
        <dbReference type="EC" id="2.3.1.35"/>
    </reaction>
</comment>
<dbReference type="Gene3D" id="3.60.70.12">
    <property type="entry name" value="L-amino peptidase D-ALA esterase/amidase"/>
    <property type="match status" value="1"/>
</dbReference>
<keyword evidence="5 9" id="KW-0068">Autocatalytic cleavage</keyword>
<proteinExistence type="inferred from homology"/>
<keyword evidence="6 9" id="KW-0496">Mitochondrion</keyword>
<feature type="binding site" evidence="9">
    <location>
        <position position="95"/>
    </location>
    <ligand>
        <name>substrate</name>
    </ligand>
</feature>
<comment type="similarity">
    <text evidence="1 9">Belongs to the ArgJ family.</text>
</comment>
<feature type="binding site" evidence="9">
    <location>
        <position position="300"/>
    </location>
    <ligand>
        <name>substrate</name>
    </ligand>
</feature>
<dbReference type="GO" id="GO:0006526">
    <property type="term" value="P:L-arginine biosynthetic process"/>
    <property type="evidence" value="ECO:0007669"/>
    <property type="project" value="UniProtKB-UniRule"/>
</dbReference>
<feature type="binding site" evidence="9">
    <location>
        <position position="74"/>
    </location>
    <ligand>
        <name>substrate</name>
    </ligand>
</feature>
<comment type="function">
    <text evidence="9">Catalyzes two activities which are involved in the cyclic version of arginine biosynthesis: the synthesis of acetylglutamate from glutamate and acetyl-CoA, and of ornithine by transacetylation between acetylornithine and glutamate.</text>
</comment>
<organism evidence="10 11">
    <name type="scientific">Scleroderma citrinum Foug A</name>
    <dbReference type="NCBI Taxonomy" id="1036808"/>
    <lineage>
        <taxon>Eukaryota</taxon>
        <taxon>Fungi</taxon>
        <taxon>Dikarya</taxon>
        <taxon>Basidiomycota</taxon>
        <taxon>Agaricomycotina</taxon>
        <taxon>Agaricomycetes</taxon>
        <taxon>Agaricomycetidae</taxon>
        <taxon>Boletales</taxon>
        <taxon>Sclerodermatineae</taxon>
        <taxon>Sclerodermataceae</taxon>
        <taxon>Scleroderma</taxon>
    </lineage>
</organism>
<evidence type="ECO:0000313" key="10">
    <source>
        <dbReference type="EMBL" id="KIM61259.1"/>
    </source>
</evidence>
<accession>A0A0C3DYG9</accession>
<comment type="catalytic activity">
    <reaction evidence="9">
        <text>L-glutamate + acetyl-CoA = N-acetyl-L-glutamate + CoA + H(+)</text>
        <dbReference type="Rhea" id="RHEA:24292"/>
        <dbReference type="ChEBI" id="CHEBI:15378"/>
        <dbReference type="ChEBI" id="CHEBI:29985"/>
        <dbReference type="ChEBI" id="CHEBI:44337"/>
        <dbReference type="ChEBI" id="CHEBI:57287"/>
        <dbReference type="ChEBI" id="CHEBI:57288"/>
        <dbReference type="EC" id="2.3.1.1"/>
    </reaction>
</comment>
<reference evidence="11" key="2">
    <citation type="submission" date="2015-01" db="EMBL/GenBank/DDBJ databases">
        <title>Evolutionary Origins and Diversification of the Mycorrhizal Mutualists.</title>
        <authorList>
            <consortium name="DOE Joint Genome Institute"/>
            <consortium name="Mycorrhizal Genomics Consortium"/>
            <person name="Kohler A."/>
            <person name="Kuo A."/>
            <person name="Nagy L.G."/>
            <person name="Floudas D."/>
            <person name="Copeland A."/>
            <person name="Barry K.W."/>
            <person name="Cichocki N."/>
            <person name="Veneault-Fourrey C."/>
            <person name="LaButti K."/>
            <person name="Lindquist E.A."/>
            <person name="Lipzen A."/>
            <person name="Lundell T."/>
            <person name="Morin E."/>
            <person name="Murat C."/>
            <person name="Riley R."/>
            <person name="Ohm R."/>
            <person name="Sun H."/>
            <person name="Tunlid A."/>
            <person name="Henrissat B."/>
            <person name="Grigoriev I.V."/>
            <person name="Hibbett D.S."/>
            <person name="Martin F."/>
        </authorList>
    </citation>
    <scope>NUCLEOTIDE SEQUENCE [LARGE SCALE GENOMIC DNA]</scope>
    <source>
        <strain evidence="11">Foug A</strain>
    </source>
</reference>
<feature type="binding site" evidence="9">
    <location>
        <position position="305"/>
    </location>
    <ligand>
        <name>substrate</name>
    </ligand>
</feature>
<comment type="pathway">
    <text evidence="9">Amino-acid biosynthesis; L-arginine biosynthesis; N(2)-acetyl-L-ornithine from L-glutamate: step 1/4.</text>
</comment>
<dbReference type="SUPFAM" id="SSF56266">
    <property type="entry name" value="DmpA/ArgJ-like"/>
    <property type="match status" value="1"/>
</dbReference>
<evidence type="ECO:0000256" key="6">
    <source>
        <dbReference type="ARBA" id="ARBA00023128"/>
    </source>
</evidence>
<dbReference type="InterPro" id="IPR016117">
    <property type="entry name" value="ArgJ-like_dom_sf"/>
</dbReference>
<dbReference type="UniPathway" id="UPA00068">
    <property type="reaction ID" value="UER00106"/>
</dbReference>
<keyword evidence="8 9" id="KW-0012">Acyltransferase</keyword>
<evidence type="ECO:0000256" key="2">
    <source>
        <dbReference type="ARBA" id="ARBA00022571"/>
    </source>
</evidence>
<dbReference type="InParanoid" id="A0A0C3DYG9"/>
<comment type="subcellular location">
    <subcellularLocation>
        <location evidence="9">Mitochondrion matrix</location>
    </subcellularLocation>
</comment>
<dbReference type="Proteomes" id="UP000053989">
    <property type="component" value="Unassembled WGS sequence"/>
</dbReference>
<evidence type="ECO:0000256" key="3">
    <source>
        <dbReference type="ARBA" id="ARBA00022605"/>
    </source>
</evidence>
<dbReference type="PANTHER" id="PTHR23100">
    <property type="entry name" value="ARGININE BIOSYNTHESIS BIFUNCTIONAL PROTEIN ARGJ"/>
    <property type="match status" value="1"/>
</dbReference>
<evidence type="ECO:0000256" key="9">
    <source>
        <dbReference type="HAMAP-Rule" id="MF_03124"/>
    </source>
</evidence>
<dbReference type="HAMAP" id="MF_01106">
    <property type="entry name" value="ArgJ"/>
    <property type="match status" value="1"/>
</dbReference>
<name>A0A0C3DYG9_9AGAM</name>
<evidence type="ECO:0000313" key="11">
    <source>
        <dbReference type="Proteomes" id="UP000053989"/>
    </source>
</evidence>
<dbReference type="EC" id="2.3.1.1" evidence="9"/>
<evidence type="ECO:0000256" key="8">
    <source>
        <dbReference type="ARBA" id="ARBA00023315"/>
    </source>
</evidence>
<evidence type="ECO:0000256" key="7">
    <source>
        <dbReference type="ARBA" id="ARBA00023268"/>
    </source>
</evidence>
<feature type="site" description="Involved in the stabilization of negative charge on the oxyanion by the formation of the oxyanion hole" evidence="9">
    <location>
        <position position="4"/>
    </location>
</feature>
<dbReference type="InterPro" id="IPR042195">
    <property type="entry name" value="ArgJ_beta_C"/>
</dbReference>
<gene>
    <name evidence="10" type="ORF">SCLCIDRAFT_26044</name>
</gene>
<evidence type="ECO:0000256" key="1">
    <source>
        <dbReference type="ARBA" id="ARBA00006774"/>
    </source>
</evidence>
<keyword evidence="2 9" id="KW-0055">Arginine biosynthesis</keyword>
<dbReference type="Gene3D" id="3.30.2330.10">
    <property type="entry name" value="arginine biosynthesis bifunctional protein suprefamily"/>
    <property type="match status" value="1"/>
</dbReference>
<feature type="site" description="Involved in the stabilization of negative charge on the oxyanion by the formation of the oxyanion hole" evidence="9">
    <location>
        <position position="3"/>
    </location>
</feature>
<dbReference type="STRING" id="1036808.A0A0C3DYG9"/>
<comment type="pathway">
    <text evidence="9">Amino-acid biosynthesis; L-arginine biosynthesis; L-ornithine and N-acetyl-L-glutamate from L-glutamate and N(2)-acetyl-L-ornithine (cyclic): step 1/1.</text>
</comment>
<feature type="chain" id="PRO_5023408068" description="Arginine biosynthesis bifunctional protein ArgJ beta chain" evidence="9">
    <location>
        <begin position="95"/>
        <end position="305"/>
    </location>
</feature>
<feature type="binding site" evidence="9">
    <location>
        <position position="48"/>
    </location>
    <ligand>
        <name>substrate</name>
    </ligand>
</feature>
<feature type="chain" id="PRO_5023408067" description="Arginine biosynthesis bifunctional protein ArgJ alpha chain" evidence="9">
    <location>
        <begin position="1"/>
        <end position="94"/>
    </location>
</feature>
<dbReference type="GO" id="GO:0006592">
    <property type="term" value="P:ornithine biosynthetic process"/>
    <property type="evidence" value="ECO:0007669"/>
    <property type="project" value="TreeGrafter"/>
</dbReference>
<dbReference type="OrthoDB" id="2017946at2759"/>
<dbReference type="HOGENOM" id="CLU_027172_1_0_1"/>
<feature type="site" description="Cleavage; by autolysis" evidence="9">
    <location>
        <begin position="94"/>
        <end position="95"/>
    </location>
</feature>
<dbReference type="EMBL" id="KN822054">
    <property type="protein sequence ID" value="KIM61259.1"/>
    <property type="molecule type" value="Genomic_DNA"/>
</dbReference>
<dbReference type="Gene3D" id="3.10.20.340">
    <property type="entry name" value="ArgJ beta chain, C-terminal domain"/>
    <property type="match status" value="2"/>
</dbReference>
<dbReference type="GO" id="GO:0004042">
    <property type="term" value="F:L-glutamate N-acetyltransferase activity"/>
    <property type="evidence" value="ECO:0007669"/>
    <property type="project" value="UniProtKB-UniRule"/>
</dbReference>
<feature type="active site" description="Nucleophile" evidence="9">
    <location>
        <position position="95"/>
    </location>
</feature>
<comment type="PTM">
    <text evidence="9">The alpha and beta chains are autoproteolytically processed from a single precursor protein within the mitochondrion.</text>
</comment>
<dbReference type="InterPro" id="IPR002813">
    <property type="entry name" value="Arg_biosynth_ArgJ"/>
</dbReference>
<keyword evidence="11" id="KW-1185">Reference proteome</keyword>
<evidence type="ECO:0000256" key="5">
    <source>
        <dbReference type="ARBA" id="ARBA00022813"/>
    </source>
</evidence>
<evidence type="ECO:0000256" key="4">
    <source>
        <dbReference type="ARBA" id="ARBA00022679"/>
    </source>
</evidence>
<keyword evidence="3 9" id="KW-0028">Amino-acid biosynthesis</keyword>
<reference evidence="10 11" key="1">
    <citation type="submission" date="2014-04" db="EMBL/GenBank/DDBJ databases">
        <authorList>
            <consortium name="DOE Joint Genome Institute"/>
            <person name="Kuo A."/>
            <person name="Kohler A."/>
            <person name="Nagy L.G."/>
            <person name="Floudas D."/>
            <person name="Copeland A."/>
            <person name="Barry K.W."/>
            <person name="Cichocki N."/>
            <person name="Veneault-Fourrey C."/>
            <person name="LaButti K."/>
            <person name="Lindquist E.A."/>
            <person name="Lipzen A."/>
            <person name="Lundell T."/>
            <person name="Morin E."/>
            <person name="Murat C."/>
            <person name="Sun H."/>
            <person name="Tunlid A."/>
            <person name="Henrissat B."/>
            <person name="Grigoriev I.V."/>
            <person name="Hibbett D.S."/>
            <person name="Martin F."/>
            <person name="Nordberg H.P."/>
            <person name="Cantor M.N."/>
            <person name="Hua S.X."/>
        </authorList>
    </citation>
    <scope>NUCLEOTIDE SEQUENCE [LARGE SCALE GENOMIC DNA]</scope>
    <source>
        <strain evidence="10 11">Foug A</strain>
    </source>
</reference>
<dbReference type="FunCoup" id="A0A0C3DYG9">
    <property type="interactions" value="169"/>
</dbReference>
<dbReference type="Pfam" id="PF01960">
    <property type="entry name" value="ArgJ"/>
    <property type="match status" value="1"/>
</dbReference>
<dbReference type="AlphaFoldDB" id="A0A0C3DYG9"/>
<protein>
    <recommendedName>
        <fullName evidence="9">Arginine biosynthesis bifunctional protein ArgJ, mitochondrial</fullName>
    </recommendedName>
    <domain>
        <recommendedName>
            <fullName evidence="9">Glutamate N-acetyltransferase</fullName>
            <shortName evidence="9">GAT</shortName>
            <ecNumber evidence="9">2.3.1.35</ecNumber>
        </recommendedName>
        <alternativeName>
            <fullName evidence="9">Ornithine acetyltransferase</fullName>
            <shortName evidence="9">OATase</shortName>
        </alternativeName>
        <alternativeName>
            <fullName evidence="9">Ornithine transacetylase</fullName>
        </alternativeName>
    </domain>
    <domain>
        <recommendedName>
            <fullName evidence="9">Amino-acid acetyltransferase</fullName>
            <ecNumber evidence="9">2.3.1.1</ecNumber>
        </recommendedName>
        <alternativeName>
            <fullName evidence="9">N-acetylglutamate synthase</fullName>
            <shortName evidence="9">AGS</shortName>
        </alternativeName>
    </domain>
    <component>
        <recommendedName>
            <fullName evidence="9">Arginine biosynthesis bifunctional protein ArgJ alpha chain</fullName>
        </recommendedName>
    </component>
    <component>
        <recommendedName>
            <fullName evidence="9">Arginine biosynthesis bifunctional protein ArgJ beta chain</fullName>
        </recommendedName>
    </component>
</protein>